<organism evidence="2 3">
    <name type="scientific">Jaculus jaculus</name>
    <name type="common">Lesser Egyptian jerboa</name>
    <dbReference type="NCBI Taxonomy" id="51337"/>
    <lineage>
        <taxon>Eukaryota</taxon>
        <taxon>Metazoa</taxon>
        <taxon>Chordata</taxon>
        <taxon>Craniata</taxon>
        <taxon>Vertebrata</taxon>
        <taxon>Euteleostomi</taxon>
        <taxon>Mammalia</taxon>
        <taxon>Eutheria</taxon>
        <taxon>Euarchontoglires</taxon>
        <taxon>Glires</taxon>
        <taxon>Rodentia</taxon>
        <taxon>Myomorpha</taxon>
        <taxon>Dipodoidea</taxon>
        <taxon>Dipodidae</taxon>
        <taxon>Dipodinae</taxon>
        <taxon>Jaculus</taxon>
    </lineage>
</organism>
<dbReference type="Ensembl" id="ENSJJAT00000022123.1">
    <property type="protein sequence ID" value="ENSJJAP00000015617.1"/>
    <property type="gene ID" value="ENSJJAG00000017726.1"/>
</dbReference>
<dbReference type="PANTHER" id="PTHR39223:SF1">
    <property type="entry name" value="RIKEN CDNA 1700029H14 GENE"/>
    <property type="match status" value="1"/>
</dbReference>
<feature type="region of interest" description="Disordered" evidence="1">
    <location>
        <begin position="1"/>
        <end position="138"/>
    </location>
</feature>
<sequence>MEKDSTSHRRPRPGLGTQSSGVASEHLRVASEGVELQRSRSVGGLHQKGDPPGRIRKLLHKELESENQGKESRNDTDDPSCQVSLEEDRKERSQDATGKQAHRSGKMEPETENSDSEASATEEQDSMGRRTTGSKELELEAVRLRDHLEKERPSVFVEIDLGDHAEEEVVTCTLREEKKPQMDTENLSEDETRTSWVCCIPYPTRRKVKENTATLEK</sequence>
<reference evidence="2" key="1">
    <citation type="submission" date="2025-08" db="UniProtKB">
        <authorList>
            <consortium name="Ensembl"/>
        </authorList>
    </citation>
    <scope>IDENTIFICATION</scope>
</reference>
<feature type="compositionally biased region" description="Basic and acidic residues" evidence="1">
    <location>
        <begin position="60"/>
        <end position="76"/>
    </location>
</feature>
<reference evidence="2" key="2">
    <citation type="submission" date="2025-09" db="UniProtKB">
        <authorList>
            <consortium name="Ensembl"/>
        </authorList>
    </citation>
    <scope>IDENTIFICATION</scope>
</reference>
<proteinExistence type="predicted"/>
<evidence type="ECO:0000313" key="2">
    <source>
        <dbReference type="Ensembl" id="ENSJJAP00000015617.1"/>
    </source>
</evidence>
<evidence type="ECO:0000256" key="1">
    <source>
        <dbReference type="SAM" id="MobiDB-lite"/>
    </source>
</evidence>
<dbReference type="OMA" id="DEMQTSW"/>
<dbReference type="InterPro" id="IPR040020">
    <property type="entry name" value="C13orf46-like"/>
</dbReference>
<name>A0A8C5KYC7_JACJA</name>
<dbReference type="AlphaFoldDB" id="A0A8C5KYC7"/>
<dbReference type="GeneTree" id="ENSGT00390000016480"/>
<feature type="compositionally biased region" description="Acidic residues" evidence="1">
    <location>
        <begin position="110"/>
        <end position="125"/>
    </location>
</feature>
<dbReference type="Proteomes" id="UP000694385">
    <property type="component" value="Unassembled WGS sequence"/>
</dbReference>
<protein>
    <submittedName>
        <fullName evidence="2">RIKEN cDNA 1700029H14 gene</fullName>
    </submittedName>
</protein>
<evidence type="ECO:0000313" key="3">
    <source>
        <dbReference type="Proteomes" id="UP000694385"/>
    </source>
</evidence>
<dbReference type="PANTHER" id="PTHR39223">
    <property type="entry name" value="RIKEN CDNA 1700029H14 GENE"/>
    <property type="match status" value="1"/>
</dbReference>
<feature type="region of interest" description="Disordered" evidence="1">
    <location>
        <begin position="172"/>
        <end position="192"/>
    </location>
</feature>
<accession>A0A8C5KYC7</accession>
<keyword evidence="3" id="KW-1185">Reference proteome</keyword>
<gene>
    <name evidence="2" type="primary">C3H13orf46</name>
</gene>